<keyword evidence="3" id="KW-0812">Transmembrane</keyword>
<evidence type="ECO:0000256" key="6">
    <source>
        <dbReference type="ARBA" id="ARBA00023136"/>
    </source>
</evidence>
<dbReference type="AlphaFoldDB" id="A0A368Q034"/>
<keyword evidence="2" id="KW-1003">Cell membrane</keyword>
<accession>A0A368Q034</accession>
<dbReference type="STRING" id="4555.A0A368Q034"/>
<keyword evidence="5" id="KW-0175">Coiled coil</keyword>
<evidence type="ECO:0000256" key="2">
    <source>
        <dbReference type="ARBA" id="ARBA00022475"/>
    </source>
</evidence>
<evidence type="ECO:0000256" key="3">
    <source>
        <dbReference type="ARBA" id="ARBA00022692"/>
    </source>
</evidence>
<evidence type="ECO:0000256" key="1">
    <source>
        <dbReference type="ARBA" id="ARBA00004162"/>
    </source>
</evidence>
<reference evidence="8" key="1">
    <citation type="journal article" date="2012" name="Nat. Biotechnol.">
        <title>Reference genome sequence of the model plant Setaria.</title>
        <authorList>
            <person name="Bennetzen J.L."/>
            <person name="Schmutz J."/>
            <person name="Wang H."/>
            <person name="Percifield R."/>
            <person name="Hawkins J."/>
            <person name="Pontaroli A.C."/>
            <person name="Estep M."/>
            <person name="Feng L."/>
            <person name="Vaughn J.N."/>
            <person name="Grimwood J."/>
            <person name="Jenkins J."/>
            <person name="Barry K."/>
            <person name="Lindquist E."/>
            <person name="Hellsten U."/>
            <person name="Deshpande S."/>
            <person name="Wang X."/>
            <person name="Wu X."/>
            <person name="Mitros T."/>
            <person name="Triplett J."/>
            <person name="Yang X."/>
            <person name="Ye C.Y."/>
            <person name="Mauro-Herrera M."/>
            <person name="Wang L."/>
            <person name="Li P."/>
            <person name="Sharma M."/>
            <person name="Sharma R."/>
            <person name="Ronald P.C."/>
            <person name="Panaud O."/>
            <person name="Kellogg E.A."/>
            <person name="Brutnell T.P."/>
            <person name="Doust A.N."/>
            <person name="Tuskan G.A."/>
            <person name="Rokhsar D."/>
            <person name="Devos K.M."/>
        </authorList>
    </citation>
    <scope>NUCLEOTIDE SEQUENCE [LARGE SCALE GENOMIC DNA]</scope>
    <source>
        <strain evidence="8">Yugu1</strain>
    </source>
</reference>
<keyword evidence="6" id="KW-0472">Membrane</keyword>
<evidence type="ECO:0000256" key="7">
    <source>
        <dbReference type="ARBA" id="ARBA00038080"/>
    </source>
</evidence>
<evidence type="ECO:0000256" key="4">
    <source>
        <dbReference type="ARBA" id="ARBA00022989"/>
    </source>
</evidence>
<gene>
    <name evidence="8" type="ORF">SETIT_2G182400v2</name>
</gene>
<comment type="similarity">
    <text evidence="7">Belongs to the plant Proton pump-interactor protein family.</text>
</comment>
<dbReference type="GO" id="GO:0005886">
    <property type="term" value="C:plasma membrane"/>
    <property type="evidence" value="ECO:0007669"/>
    <property type="project" value="UniProtKB-SubCell"/>
</dbReference>
<sequence>MEPQDRVKEWPERTNAFYFVKIRSFKDPDLRRKLMEAENEFQKKIEARNKIIEVARAKKEERSNIISELKSLYAENKQYHVVVEVLQNHLGKFRNGNNTMQAQGCSVVEELEQTIKMLSDRIVHECISILEEKRLYTEIKDIEKARSKVIYLSTNRPKLQDTVDGNEDTQDKVKVIDGIRKEQQAIGSKIKVLEDELNVVNADITSIQEDLDAATARKDKAYEPLQELRAKRDVKNATFVQNLTVLNKARDYASRGMVTELQGLHKTQVDEFMAQWRHSKAFREDYEARILSSLNDRQLGRDGRMMTPDQ</sequence>
<protein>
    <submittedName>
        <fullName evidence="8">Uncharacterized protein</fullName>
    </submittedName>
</protein>
<evidence type="ECO:0000256" key="5">
    <source>
        <dbReference type="ARBA" id="ARBA00023054"/>
    </source>
</evidence>
<dbReference type="OrthoDB" id="2195113at2759"/>
<comment type="subcellular location">
    <subcellularLocation>
        <location evidence="1">Cell membrane</location>
        <topology evidence="1">Single-pass membrane protein</topology>
    </subcellularLocation>
</comment>
<evidence type="ECO:0000313" key="8">
    <source>
        <dbReference type="EMBL" id="RCV11397.1"/>
    </source>
</evidence>
<name>A0A368Q034_SETIT</name>
<organism evidence="8">
    <name type="scientific">Setaria italica</name>
    <name type="common">Foxtail millet</name>
    <name type="synonym">Panicum italicum</name>
    <dbReference type="NCBI Taxonomy" id="4555"/>
    <lineage>
        <taxon>Eukaryota</taxon>
        <taxon>Viridiplantae</taxon>
        <taxon>Streptophyta</taxon>
        <taxon>Embryophyta</taxon>
        <taxon>Tracheophyta</taxon>
        <taxon>Spermatophyta</taxon>
        <taxon>Magnoliopsida</taxon>
        <taxon>Liliopsida</taxon>
        <taxon>Poales</taxon>
        <taxon>Poaceae</taxon>
        <taxon>PACMAD clade</taxon>
        <taxon>Panicoideae</taxon>
        <taxon>Panicodae</taxon>
        <taxon>Paniceae</taxon>
        <taxon>Cenchrinae</taxon>
        <taxon>Setaria</taxon>
    </lineage>
</organism>
<proteinExistence type="inferred from homology"/>
<keyword evidence="4" id="KW-1133">Transmembrane helix</keyword>
<dbReference type="EMBL" id="CM003529">
    <property type="protein sequence ID" value="RCV11397.1"/>
    <property type="molecule type" value="Genomic_DNA"/>
</dbReference>
<reference evidence="8" key="2">
    <citation type="submission" date="2015-07" db="EMBL/GenBank/DDBJ databases">
        <authorList>
            <person name="Noorani M."/>
        </authorList>
    </citation>
    <scope>NUCLEOTIDE SEQUENCE</scope>
    <source>
        <strain evidence="8">Yugu1</strain>
    </source>
</reference>
<dbReference type="PANTHER" id="PTHR32219">
    <property type="entry name" value="RNA-BINDING PROTEIN YLMH-RELATED"/>
    <property type="match status" value="1"/>
</dbReference>
<dbReference type="InterPro" id="IPR055282">
    <property type="entry name" value="PPI1-4"/>
</dbReference>
<dbReference type="PANTHER" id="PTHR32219:SF2">
    <property type="entry name" value="PROTON PUMP-INTERACTOR 1"/>
    <property type="match status" value="1"/>
</dbReference>